<organism evidence="1 2">
    <name type="scientific">Edwardsiella tarda (strain FL6-60)</name>
    <dbReference type="NCBI Taxonomy" id="718251"/>
    <lineage>
        <taxon>Bacteria</taxon>
        <taxon>Pseudomonadati</taxon>
        <taxon>Pseudomonadota</taxon>
        <taxon>Gammaproteobacteria</taxon>
        <taxon>Enterobacterales</taxon>
        <taxon>Hafniaceae</taxon>
        <taxon>Edwardsiella</taxon>
    </lineage>
</organism>
<dbReference type="KEGG" id="etd:ETAF_0167"/>
<dbReference type="AlphaFoldDB" id="A0A0H3DP48"/>
<reference evidence="2" key="1">
    <citation type="submission" date="2010-08" db="EMBL/GenBank/DDBJ databases">
        <title>Genome comparisons of Edwardsiella bacteria analysed using deep sequencing technology.</title>
        <authorList>
            <person name="van Soest J.J."/>
            <person name="Henkel C.V."/>
            <person name="Jansen H.J."/>
            <person name="van den Hondel C.A.M.J.J."/>
            <person name="Bloemberg G.V."/>
            <person name="Meijer A.H."/>
            <person name="Spaink H.P."/>
        </authorList>
    </citation>
    <scope>NUCLEOTIDE SEQUENCE [LARGE SCALE GENOMIC DNA]</scope>
    <source>
        <strain evidence="2">FL6-60</strain>
    </source>
</reference>
<protein>
    <submittedName>
        <fullName evidence="1">Uncharacterized protein</fullName>
    </submittedName>
</protein>
<evidence type="ECO:0000313" key="1">
    <source>
        <dbReference type="EMBL" id="ADM40290.1"/>
    </source>
</evidence>
<keyword evidence="2" id="KW-1185">Reference proteome</keyword>
<sequence>MIRKSRCLSIRWEKQGRPLAHPLLYPPVGIGRWRAIPRSAPKSL</sequence>
<dbReference type="HOGENOM" id="CLU_3215570_0_0_6"/>
<dbReference type="Proteomes" id="UP000002230">
    <property type="component" value="Chromosome"/>
</dbReference>
<accession>A0A0H3DP48</accession>
<reference evidence="1 2" key="2">
    <citation type="journal article" date="2011" name="BMC Immunol.">
        <title>Comparison of static immersion and intravenous injection systems for exposure of zebrafish embryos to the natural pathogen Edwardsiella tarda.</title>
        <authorList>
            <person name="van Soest J.J."/>
            <person name="Stockhammer O.W."/>
            <person name="Ordas A."/>
            <person name="Bloemberg G.V."/>
            <person name="Spaink H.P."/>
            <person name="Meijer A.H."/>
        </authorList>
    </citation>
    <scope>NUCLEOTIDE SEQUENCE [LARGE SCALE GENOMIC DNA]</scope>
    <source>
        <strain evidence="1 2">FL6-60</strain>
    </source>
</reference>
<dbReference type="EMBL" id="CP002154">
    <property type="protein sequence ID" value="ADM40290.1"/>
    <property type="molecule type" value="Genomic_DNA"/>
</dbReference>
<proteinExistence type="predicted"/>
<gene>
    <name evidence="1" type="ordered locus">ETAF_0167</name>
</gene>
<evidence type="ECO:0000313" key="2">
    <source>
        <dbReference type="Proteomes" id="UP000002230"/>
    </source>
</evidence>
<name>A0A0H3DP48_EDWTF</name>
<dbReference type="PATRIC" id="fig|718251.5.peg.168"/>